<evidence type="ECO:0000313" key="3">
    <source>
        <dbReference type="Proteomes" id="UP000215086"/>
    </source>
</evidence>
<dbReference type="KEGG" id="ttf:THTE_1561"/>
<dbReference type="Proteomes" id="UP000215086">
    <property type="component" value="Chromosome"/>
</dbReference>
<feature type="domain" description="3-keto-alpha-glucoside-1,2-lyase/3-keto-2-hydroxy-glucal hydratase" evidence="1">
    <location>
        <begin position="34"/>
        <end position="208"/>
    </location>
</feature>
<protein>
    <submittedName>
        <fullName evidence="2">Putative secreted glycosyl hydrolase</fullName>
    </submittedName>
</protein>
<dbReference type="EMBL" id="CP018477">
    <property type="protein sequence ID" value="ASV74163.1"/>
    <property type="molecule type" value="Genomic_DNA"/>
</dbReference>
<dbReference type="AlphaFoldDB" id="A0A286RDZ9"/>
<reference evidence="2 3" key="1">
    <citation type="journal article" name="Front. Microbiol.">
        <title>Sugar Metabolism of the First Thermophilic Planctomycete Thermogutta terrifontis: Comparative Genomic and Transcriptomic Approaches.</title>
        <authorList>
            <person name="Elcheninov A.G."/>
            <person name="Menzel P."/>
            <person name="Gudbergsdottir S.R."/>
            <person name="Slesarev A.I."/>
            <person name="Kadnikov V.V."/>
            <person name="Krogh A."/>
            <person name="Bonch-Osmolovskaya E.A."/>
            <person name="Peng X."/>
            <person name="Kublanov I.V."/>
        </authorList>
    </citation>
    <scope>NUCLEOTIDE SEQUENCE [LARGE SCALE GENOMIC DNA]</scope>
    <source>
        <strain evidence="2 3">R1</strain>
    </source>
</reference>
<sequence>MKKLLVAVTEMFVLAVSLNLLYGTCVGAEEFRGKWKPLWDGKTFKGWHTIGVGTWTIEDGAIVGRKKAEEKEFGHLVSDDVFKDFVVRLKFKVLQGNSGFYFRVEEKGYSGVSGFQAEIAPDANTGGLYETNGRAWVVQPSPEVVKKAFKPNEWNEMIVAAKGGDITVWVNGVKTAEVKNDPGRREGHFALQLHGGNDMLVMFKDIKILEPEE</sequence>
<organism evidence="2 3">
    <name type="scientific">Thermogutta terrifontis</name>
    <dbReference type="NCBI Taxonomy" id="1331910"/>
    <lineage>
        <taxon>Bacteria</taxon>
        <taxon>Pseudomonadati</taxon>
        <taxon>Planctomycetota</taxon>
        <taxon>Planctomycetia</taxon>
        <taxon>Pirellulales</taxon>
        <taxon>Thermoguttaceae</taxon>
        <taxon>Thermogutta</taxon>
    </lineage>
</organism>
<evidence type="ECO:0000259" key="1">
    <source>
        <dbReference type="Pfam" id="PF06439"/>
    </source>
</evidence>
<dbReference type="Pfam" id="PF06439">
    <property type="entry name" value="3keto-disac_hyd"/>
    <property type="match status" value="1"/>
</dbReference>
<proteinExistence type="predicted"/>
<gene>
    <name evidence="2" type="ORF">THTE_1561</name>
</gene>
<dbReference type="InterPro" id="IPR010496">
    <property type="entry name" value="AL/BT2_dom"/>
</dbReference>
<keyword evidence="2" id="KW-0378">Hydrolase</keyword>
<name>A0A286RDZ9_9BACT</name>
<accession>A0A286RDZ9</accession>
<dbReference type="OrthoDB" id="9780017at2"/>
<dbReference type="Gene3D" id="2.60.120.560">
    <property type="entry name" value="Exo-inulinase, domain 1"/>
    <property type="match status" value="1"/>
</dbReference>
<dbReference type="RefSeq" id="WP_157731819.1">
    <property type="nucleotide sequence ID" value="NZ_CP018477.1"/>
</dbReference>
<keyword evidence="3" id="KW-1185">Reference proteome</keyword>
<evidence type="ECO:0000313" key="2">
    <source>
        <dbReference type="EMBL" id="ASV74163.1"/>
    </source>
</evidence>
<dbReference type="SMR" id="A0A286RDZ9"/>
<dbReference type="GO" id="GO:0016787">
    <property type="term" value="F:hydrolase activity"/>
    <property type="evidence" value="ECO:0007669"/>
    <property type="project" value="UniProtKB-KW"/>
</dbReference>